<feature type="coiled-coil region" evidence="1">
    <location>
        <begin position="79"/>
        <end position="168"/>
    </location>
</feature>
<reference evidence="2 3" key="1">
    <citation type="submission" date="2022-10" db="EMBL/GenBank/DDBJ databases">
        <title>The complete genomes of actinobacterial strains from the NBC collection.</title>
        <authorList>
            <person name="Joergensen T.S."/>
            <person name="Alvarez Arevalo M."/>
            <person name="Sterndorff E.B."/>
            <person name="Faurdal D."/>
            <person name="Vuksanovic O."/>
            <person name="Mourched A.-S."/>
            <person name="Charusanti P."/>
            <person name="Shaw S."/>
            <person name="Blin K."/>
            <person name="Weber T."/>
        </authorList>
    </citation>
    <scope>NUCLEOTIDE SEQUENCE [LARGE SCALE GENOMIC DNA]</scope>
    <source>
        <strain evidence="2 3">NBC 01774</strain>
    </source>
</reference>
<organism evidence="2 3">
    <name type="scientific">Streptomyces decoyicus</name>
    <dbReference type="NCBI Taxonomy" id="249567"/>
    <lineage>
        <taxon>Bacteria</taxon>
        <taxon>Bacillati</taxon>
        <taxon>Actinomycetota</taxon>
        <taxon>Actinomycetes</taxon>
        <taxon>Kitasatosporales</taxon>
        <taxon>Streptomycetaceae</taxon>
        <taxon>Streptomyces</taxon>
    </lineage>
</organism>
<gene>
    <name evidence="2" type="ORF">OG863_09760</name>
</gene>
<sequence length="173" mass="18747">MTTPMNDGRQADTERRRTRVTTAITKAQCNATPLTASAIARAAGVDRTFLYRHRDLLDALHTAAHEPTPGPAAGPAVTRASLEADLANANARSARLAALVRQLEERLSKALGQEAWRASGIGAPAEAEELHNQVARLEQRAVELTRALEERQAELDAARTANRDLTRALNQRA</sequence>
<evidence type="ECO:0000256" key="1">
    <source>
        <dbReference type="SAM" id="Coils"/>
    </source>
</evidence>
<dbReference type="EMBL" id="CP109106">
    <property type="protein sequence ID" value="WSB68218.1"/>
    <property type="molecule type" value="Genomic_DNA"/>
</dbReference>
<dbReference type="Proteomes" id="UP001344251">
    <property type="component" value="Chromosome"/>
</dbReference>
<name>A0ABZ1FCW3_9ACTN</name>
<keyword evidence="1" id="KW-0175">Coiled coil</keyword>
<evidence type="ECO:0008006" key="4">
    <source>
        <dbReference type="Google" id="ProtNLM"/>
    </source>
</evidence>
<proteinExistence type="predicted"/>
<accession>A0ABZ1FCW3</accession>
<keyword evidence="3" id="KW-1185">Reference proteome</keyword>
<evidence type="ECO:0000313" key="2">
    <source>
        <dbReference type="EMBL" id="WSB68218.1"/>
    </source>
</evidence>
<protein>
    <recommendedName>
        <fullName evidence="4">Transposase</fullName>
    </recommendedName>
</protein>
<evidence type="ECO:0000313" key="3">
    <source>
        <dbReference type="Proteomes" id="UP001344251"/>
    </source>
</evidence>
<dbReference type="RefSeq" id="WP_326617663.1">
    <property type="nucleotide sequence ID" value="NZ_CP109106.1"/>
</dbReference>